<accession>A0ABV5DTS6</accession>
<proteinExistence type="predicted"/>
<name>A0ABV5DTS6_9ACTN</name>
<organism evidence="1 2">
    <name type="scientific">Nocardiopsis alba</name>
    <dbReference type="NCBI Taxonomy" id="53437"/>
    <lineage>
        <taxon>Bacteria</taxon>
        <taxon>Bacillati</taxon>
        <taxon>Actinomycetota</taxon>
        <taxon>Actinomycetes</taxon>
        <taxon>Streptosporangiales</taxon>
        <taxon>Nocardiopsidaceae</taxon>
        <taxon>Nocardiopsis</taxon>
    </lineage>
</organism>
<reference evidence="1 2" key="1">
    <citation type="submission" date="2024-01" db="EMBL/GenBank/DDBJ databases">
        <title>Genome mining of biosynthetic gene clusters to explore secondary metabolites of Streptomyces sp.</title>
        <authorList>
            <person name="Baig A."/>
            <person name="Ajitkumar Shintre N."/>
            <person name="Kumar H."/>
            <person name="Anbarasu A."/>
            <person name="Ramaiah S."/>
        </authorList>
    </citation>
    <scope>NUCLEOTIDE SEQUENCE [LARGE SCALE GENOMIC DNA]</scope>
    <source>
        <strain evidence="1 2">A01</strain>
    </source>
</reference>
<sequence>MPENRCLHDLLPDQCGLCRSAPSGLADRVVVTSGGRVFHRERGCEALMEGQRKVRSRGGEVSDVEVVPLTRVLHDRPPCVLCFPDYAPEGTRLCWVRAGGTWHRGLLRRWTGRDDAGRWKADVAYVRDRVQVEETLDQRCLLPREPGEGSPVVSTR</sequence>
<dbReference type="Proteomes" id="UP001585053">
    <property type="component" value="Unassembled WGS sequence"/>
</dbReference>
<protein>
    <submittedName>
        <fullName evidence="1">Uncharacterized protein</fullName>
    </submittedName>
</protein>
<evidence type="ECO:0000313" key="1">
    <source>
        <dbReference type="EMBL" id="MFB8767991.1"/>
    </source>
</evidence>
<dbReference type="RefSeq" id="WP_014912311.1">
    <property type="nucleotide sequence ID" value="NZ_JAYMRS010000002.1"/>
</dbReference>
<keyword evidence="2" id="KW-1185">Reference proteome</keyword>
<evidence type="ECO:0000313" key="2">
    <source>
        <dbReference type="Proteomes" id="UP001585053"/>
    </source>
</evidence>
<gene>
    <name evidence="1" type="ORF">VSQ78_09785</name>
</gene>
<comment type="caution">
    <text evidence="1">The sequence shown here is derived from an EMBL/GenBank/DDBJ whole genome shotgun (WGS) entry which is preliminary data.</text>
</comment>
<dbReference type="EMBL" id="JAYMRS010000002">
    <property type="protein sequence ID" value="MFB8767991.1"/>
    <property type="molecule type" value="Genomic_DNA"/>
</dbReference>